<proteinExistence type="predicted"/>
<feature type="non-terminal residue" evidence="1">
    <location>
        <position position="64"/>
    </location>
</feature>
<evidence type="ECO:0000313" key="2">
    <source>
        <dbReference type="Proteomes" id="UP000054359"/>
    </source>
</evidence>
<gene>
    <name evidence="1" type="ORF">X975_14883</name>
</gene>
<organism evidence="1 2">
    <name type="scientific">Stegodyphus mimosarum</name>
    <name type="common">African social velvet spider</name>
    <dbReference type="NCBI Taxonomy" id="407821"/>
    <lineage>
        <taxon>Eukaryota</taxon>
        <taxon>Metazoa</taxon>
        <taxon>Ecdysozoa</taxon>
        <taxon>Arthropoda</taxon>
        <taxon>Chelicerata</taxon>
        <taxon>Arachnida</taxon>
        <taxon>Araneae</taxon>
        <taxon>Araneomorphae</taxon>
        <taxon>Entelegynae</taxon>
        <taxon>Eresoidea</taxon>
        <taxon>Eresidae</taxon>
        <taxon>Stegodyphus</taxon>
    </lineage>
</organism>
<accession>A0A087T4D4</accession>
<dbReference type="EMBL" id="KK113363">
    <property type="protein sequence ID" value="KFM59973.1"/>
    <property type="molecule type" value="Genomic_DNA"/>
</dbReference>
<dbReference type="AlphaFoldDB" id="A0A087T4D4"/>
<reference evidence="1 2" key="1">
    <citation type="submission" date="2013-11" db="EMBL/GenBank/DDBJ databases">
        <title>Genome sequencing of Stegodyphus mimosarum.</title>
        <authorList>
            <person name="Bechsgaard J."/>
        </authorList>
    </citation>
    <scope>NUCLEOTIDE SEQUENCE [LARGE SCALE GENOMIC DNA]</scope>
</reference>
<sequence>MAPDIFSNCVRVDEDLEVCGKLSDDSMIKTVREEEKEERFLDSEEVADTIKCPNDQAILKSTKT</sequence>
<evidence type="ECO:0000313" key="1">
    <source>
        <dbReference type="EMBL" id="KFM59973.1"/>
    </source>
</evidence>
<protein>
    <submittedName>
        <fullName evidence="1">Uncharacterized protein</fullName>
    </submittedName>
</protein>
<dbReference type="Proteomes" id="UP000054359">
    <property type="component" value="Unassembled WGS sequence"/>
</dbReference>
<name>A0A087T4D4_STEMI</name>
<keyword evidence="2" id="KW-1185">Reference proteome</keyword>